<evidence type="ECO:0000313" key="1">
    <source>
        <dbReference type="EMBL" id="ARM67610.1"/>
    </source>
</evidence>
<protein>
    <submittedName>
        <fullName evidence="1">Uncharacterized protein</fullName>
    </submittedName>
</protein>
<organism evidence="1 2">
    <name type="scientific">Lactococcus phage LW81</name>
    <dbReference type="NCBI Taxonomy" id="1965482"/>
    <lineage>
        <taxon>Viruses</taxon>
        <taxon>Duplodnaviria</taxon>
        <taxon>Heunggongvirae</taxon>
        <taxon>Uroviricota</taxon>
        <taxon>Caudoviricetes</taxon>
        <taxon>Audreyjarvisvirus</taxon>
        <taxon>Audreyjarvisvirus LW81</taxon>
    </lineage>
</organism>
<gene>
    <name evidence="1" type="ORF">LW81_040</name>
</gene>
<keyword evidence="2" id="KW-1185">Reference proteome</keyword>
<dbReference type="EMBL" id="KY554777">
    <property type="protein sequence ID" value="ARM67610.1"/>
    <property type="molecule type" value="Genomic_DNA"/>
</dbReference>
<name>A0A1W6JMX6_9CAUD</name>
<proteinExistence type="predicted"/>
<dbReference type="Proteomes" id="UP000224987">
    <property type="component" value="Segment"/>
</dbReference>
<reference evidence="1 2" key="1">
    <citation type="journal article" date="2017" name="Viruses">
        <title>Phage Biodiversity in Artisanal Cheese Wheys Reflects the Complexity of the Fermentation Process.</title>
        <authorList>
            <person name="Mahony J."/>
            <person name="Moscarelli A."/>
            <person name="Kelleher P."/>
            <person name="Lugli G.A."/>
            <person name="Ventura M."/>
            <person name="Settanni L."/>
            <person name="van Sinderen D."/>
        </authorList>
    </citation>
    <scope>NUCLEOTIDE SEQUENCE [LARGE SCALE GENOMIC DNA]</scope>
</reference>
<sequence length="84" mass="10016">MNKKQIAKKYINDNINYHNLKNDINNSWIKGESAEMLSGNGLIHNYFYIWQLKAIEKAGYKYPRSDKTWETMHKIVIELLQENI</sequence>
<accession>A0A1W6JMX6</accession>
<evidence type="ECO:0000313" key="2">
    <source>
        <dbReference type="Proteomes" id="UP000224987"/>
    </source>
</evidence>